<evidence type="ECO:0000313" key="10">
    <source>
        <dbReference type="Proteomes" id="UP000054937"/>
    </source>
</evidence>
<organism evidence="9 10">
    <name type="scientific">Pseudocohnilembus persalinus</name>
    <name type="common">Ciliate</name>
    <dbReference type="NCBI Taxonomy" id="266149"/>
    <lineage>
        <taxon>Eukaryota</taxon>
        <taxon>Sar</taxon>
        <taxon>Alveolata</taxon>
        <taxon>Ciliophora</taxon>
        <taxon>Intramacronucleata</taxon>
        <taxon>Oligohymenophorea</taxon>
        <taxon>Scuticociliatia</taxon>
        <taxon>Philasterida</taxon>
        <taxon>Pseudocohnilembidae</taxon>
        <taxon>Pseudocohnilembus</taxon>
    </lineage>
</organism>
<feature type="region of interest" description="Disordered" evidence="7">
    <location>
        <begin position="132"/>
        <end position="153"/>
    </location>
</feature>
<evidence type="ECO:0000313" key="9">
    <source>
        <dbReference type="EMBL" id="KRX04421.1"/>
    </source>
</evidence>
<sequence>MSEEGEFVKYDPLEQQKALKNIPLYKKQKKLGREVSRLVNIQDGKIKQKNGSGGGCMGGSSGRVYDNVTKKTKEQKEKFKESWPEDASHKLVRYKIEFSDRSPVYLYFQDEKQAALFETQMIQNESALNFRTKPDQSQDEVRGSLKKQKQKNSLKDDAMAAFNIMKNKLSGFQEKYLNTNDLKNRFSKGKKSKKEKQKNISAQVITEDPKQDRYMELQSQYSGASEFKDQEFPPELKSLSTNVNEFPIANQVEWKRAKDFIKGDIKVFTGIEPNDIKQGQLGDCYFLCSLSALAERPNLITKLFKTDQYQENGLYCVQMFIDGEFQEIILDDYFPTKYNQPSFSRANGAELWVLLLEKAYAKAYGSYHNIEAGLTGSAIRDLTGAPEDYITTDEGVESVWNFISYHDPLGHIMTAGSNQGQTTKETDMGEGIVTGHAYAILDHKVVQTNRGAERIIQMRNPWGSKEWTGRWSDKSNAWTPQLKELCKVVDKDDGVFWIEVKDFCRQFDVVTTNLLDEDYQYSYKKVQMSNEQMVVVPFYVKEGQEGYISISQKDKRHYKNSGNYEYSLYSLNICKGDFSSYIGDSKSCVRDQYVSGQFEEGLYYAVVSVDWSKQTQNQSQFVISSYTSGEIAFGDVISDFNDANTILDKVLAVRPADSERQLHKFADDNDVSRLYGFAGGYLYFRYVNQSQSSTLRETIYMKSHKNLEICNPDSNSDQFSVQVKPGDVRIVKYKIKQVGRGGYSLSYSMSYRIELGEQGIVQKLLQQNPRYQKVQGQQSQVAFYYLMDGTGLYLYYVNKDSRTFKQNIELKLQNLKKEPDGINSVEIIIQPNQTKMIKCGIIDPAQNMGFGYSYINQWI</sequence>
<accession>A0A0V0QR32</accession>
<feature type="active site" evidence="5 6">
    <location>
        <position position="460"/>
    </location>
</feature>
<evidence type="ECO:0000259" key="8">
    <source>
        <dbReference type="PROSITE" id="PS50203"/>
    </source>
</evidence>
<dbReference type="InParanoid" id="A0A0V0QR32"/>
<feature type="active site" evidence="5 6">
    <location>
        <position position="284"/>
    </location>
</feature>
<comment type="similarity">
    <text evidence="1">Belongs to the peptidase C2 family.</text>
</comment>
<keyword evidence="3 6" id="KW-0378">Hydrolase</keyword>
<dbReference type="PANTHER" id="PTHR10183:SF379">
    <property type="entry name" value="CALPAIN-5"/>
    <property type="match status" value="1"/>
</dbReference>
<dbReference type="OMA" id="CAFDNER"/>
<dbReference type="PANTHER" id="PTHR10183">
    <property type="entry name" value="CALPAIN"/>
    <property type="match status" value="1"/>
</dbReference>
<name>A0A0V0QR32_PSEPJ</name>
<dbReference type="PRINTS" id="PR00704">
    <property type="entry name" value="CALPAIN"/>
</dbReference>
<dbReference type="SMART" id="SM00230">
    <property type="entry name" value="CysPc"/>
    <property type="match status" value="1"/>
</dbReference>
<dbReference type="Proteomes" id="UP000054937">
    <property type="component" value="Unassembled WGS sequence"/>
</dbReference>
<evidence type="ECO:0000256" key="5">
    <source>
        <dbReference type="PIRSR" id="PIRSR622684-1"/>
    </source>
</evidence>
<feature type="compositionally biased region" description="Basic and acidic residues" evidence="7">
    <location>
        <begin position="132"/>
        <end position="143"/>
    </location>
</feature>
<keyword evidence="2 6" id="KW-0645">Protease</keyword>
<dbReference type="SUPFAM" id="SSF54001">
    <property type="entry name" value="Cysteine proteinases"/>
    <property type="match status" value="1"/>
</dbReference>
<protein>
    <recommendedName>
        <fullName evidence="8">Calpain catalytic domain-containing protein</fullName>
    </recommendedName>
</protein>
<dbReference type="InterPro" id="IPR001300">
    <property type="entry name" value="Peptidase_C2_calpain_cat"/>
</dbReference>
<feature type="domain" description="Calpain catalytic" evidence="8">
    <location>
        <begin position="226"/>
        <end position="516"/>
    </location>
</feature>
<dbReference type="EMBL" id="LDAU01000116">
    <property type="protein sequence ID" value="KRX04421.1"/>
    <property type="molecule type" value="Genomic_DNA"/>
</dbReference>
<proteinExistence type="inferred from homology"/>
<reference evidence="9 10" key="1">
    <citation type="journal article" date="2015" name="Sci. Rep.">
        <title>Genome of the facultative scuticociliatosis pathogen Pseudocohnilembus persalinus provides insight into its virulence through horizontal gene transfer.</title>
        <authorList>
            <person name="Xiong J."/>
            <person name="Wang G."/>
            <person name="Cheng J."/>
            <person name="Tian M."/>
            <person name="Pan X."/>
            <person name="Warren A."/>
            <person name="Jiang C."/>
            <person name="Yuan D."/>
            <person name="Miao W."/>
        </authorList>
    </citation>
    <scope>NUCLEOTIDE SEQUENCE [LARGE SCALE GENOMIC DNA]</scope>
    <source>
        <strain evidence="9">36N120E</strain>
    </source>
</reference>
<dbReference type="OrthoDB" id="268518at2759"/>
<evidence type="ECO:0000256" key="6">
    <source>
        <dbReference type="PROSITE-ProRule" id="PRU00239"/>
    </source>
</evidence>
<gene>
    <name evidence="9" type="ORF">PPERSA_00190</name>
</gene>
<evidence type="ECO:0000256" key="1">
    <source>
        <dbReference type="ARBA" id="ARBA00007623"/>
    </source>
</evidence>
<dbReference type="CDD" id="cd00044">
    <property type="entry name" value="CysPc"/>
    <property type="match status" value="1"/>
</dbReference>
<evidence type="ECO:0000256" key="4">
    <source>
        <dbReference type="ARBA" id="ARBA00022807"/>
    </source>
</evidence>
<dbReference type="AlphaFoldDB" id="A0A0V0QR32"/>
<evidence type="ECO:0000256" key="7">
    <source>
        <dbReference type="SAM" id="MobiDB-lite"/>
    </source>
</evidence>
<dbReference type="PROSITE" id="PS00139">
    <property type="entry name" value="THIOL_PROTEASE_CYS"/>
    <property type="match status" value="1"/>
</dbReference>
<keyword evidence="10" id="KW-1185">Reference proteome</keyword>
<evidence type="ECO:0000256" key="2">
    <source>
        <dbReference type="ARBA" id="ARBA00022670"/>
    </source>
</evidence>
<dbReference type="Gene3D" id="3.90.70.10">
    <property type="entry name" value="Cysteine proteinases"/>
    <property type="match status" value="1"/>
</dbReference>
<dbReference type="GO" id="GO:0004198">
    <property type="term" value="F:calcium-dependent cysteine-type endopeptidase activity"/>
    <property type="evidence" value="ECO:0007669"/>
    <property type="project" value="InterPro"/>
</dbReference>
<dbReference type="PROSITE" id="PS50203">
    <property type="entry name" value="CALPAIN_CAT"/>
    <property type="match status" value="1"/>
</dbReference>
<dbReference type="Pfam" id="PF00648">
    <property type="entry name" value="Peptidase_C2"/>
    <property type="match status" value="1"/>
</dbReference>
<evidence type="ECO:0000256" key="3">
    <source>
        <dbReference type="ARBA" id="ARBA00022801"/>
    </source>
</evidence>
<dbReference type="InterPro" id="IPR022684">
    <property type="entry name" value="Calpain_cysteine_protease"/>
</dbReference>
<keyword evidence="4 6" id="KW-0788">Thiol protease</keyword>
<comment type="caution">
    <text evidence="9">The sequence shown here is derived from an EMBL/GenBank/DDBJ whole genome shotgun (WGS) entry which is preliminary data.</text>
</comment>
<feature type="active site" evidence="5 6">
    <location>
        <position position="436"/>
    </location>
</feature>
<feature type="region of interest" description="Disordered" evidence="7">
    <location>
        <begin position="46"/>
        <end position="71"/>
    </location>
</feature>
<dbReference type="InterPro" id="IPR000169">
    <property type="entry name" value="Pept_cys_AS"/>
</dbReference>
<feature type="compositionally biased region" description="Gly residues" evidence="7">
    <location>
        <begin position="51"/>
        <end position="61"/>
    </location>
</feature>
<dbReference type="GO" id="GO:0006508">
    <property type="term" value="P:proteolysis"/>
    <property type="evidence" value="ECO:0007669"/>
    <property type="project" value="UniProtKB-KW"/>
</dbReference>
<dbReference type="InterPro" id="IPR038765">
    <property type="entry name" value="Papain-like_cys_pep_sf"/>
</dbReference>